<keyword evidence="6 7" id="KW-0472">Membrane</keyword>
<dbReference type="EMBL" id="JALDAY010000002">
    <property type="protein sequence ID" value="MCI3270658.1"/>
    <property type="molecule type" value="Genomic_DNA"/>
</dbReference>
<dbReference type="RefSeq" id="WP_242761945.1">
    <property type="nucleotide sequence ID" value="NZ_JALDAY010000002.1"/>
</dbReference>
<feature type="transmembrane region" description="Helical" evidence="7">
    <location>
        <begin position="288"/>
        <end position="309"/>
    </location>
</feature>
<dbReference type="InterPro" id="IPR011701">
    <property type="entry name" value="MFS"/>
</dbReference>
<sequence>MSKERQQVAAAGSTNPGVARRAAIASFMGAVVDWYDFFLYGIVAGLLFGDLFFPDASPAVGTLAAWATFGVGFLFRPLGGIVFGHFGDRLGRKRMLVLTMLIMGVASTLIGVLPTYAQAGVWAPVLLVVLRAAQGFAVGGEWGGAALMAVENAPAKWRSLFSSGVQVGASVGLLLATLVTKIMSGATTDAAFRSWGWRVPFLVSAVLVIVGLVVRAKVEESEVFTKKVASMSEETKPRVPLIAAVKSNPKGFFAIIGLRFVELFTFYGVTTFGLAYGTDELGLNRDSLLNVNLAVGGLAVLTIPAFAYLADRFGRRKVYCWGALAGVVSAVPYFWAMESGSLVLIVACAVLLVNVAHDMAVSVQQSLFTDMFGPEYRYSGAGVGYQLASAVGGGFTPFIASSLVIWADGSWSLVAAYIALGCAVSFLVALRMRGDDAVAGSLESTQARATAREGATA</sequence>
<name>A0ABS9Y0A5_9ACTN</name>
<feature type="transmembrane region" description="Helical" evidence="7">
    <location>
        <begin position="411"/>
        <end position="430"/>
    </location>
</feature>
<keyword evidence="10" id="KW-1185">Reference proteome</keyword>
<dbReference type="InterPro" id="IPR020846">
    <property type="entry name" value="MFS_dom"/>
</dbReference>
<feature type="transmembrane region" description="Helical" evidence="7">
    <location>
        <begin position="21"/>
        <end position="43"/>
    </location>
</feature>
<feature type="transmembrane region" description="Helical" evidence="7">
    <location>
        <begin position="382"/>
        <end position="405"/>
    </location>
</feature>
<dbReference type="CDD" id="cd17369">
    <property type="entry name" value="MFS_ShiA_like"/>
    <property type="match status" value="1"/>
</dbReference>
<feature type="transmembrane region" description="Helical" evidence="7">
    <location>
        <begin position="252"/>
        <end position="276"/>
    </location>
</feature>
<dbReference type="NCBIfam" id="NF007414">
    <property type="entry name" value="PRK09952.1"/>
    <property type="match status" value="1"/>
</dbReference>
<evidence type="ECO:0000256" key="4">
    <source>
        <dbReference type="ARBA" id="ARBA00022692"/>
    </source>
</evidence>
<keyword evidence="4 7" id="KW-0812">Transmembrane</keyword>
<gene>
    <name evidence="9" type="primary">shiA</name>
    <name evidence="9" type="ORF">MQP27_05965</name>
</gene>
<comment type="caution">
    <text evidence="9">The sequence shown here is derived from an EMBL/GenBank/DDBJ whole genome shotgun (WGS) entry which is preliminary data.</text>
</comment>
<feature type="transmembrane region" description="Helical" evidence="7">
    <location>
        <begin position="342"/>
        <end position="361"/>
    </location>
</feature>
<evidence type="ECO:0000313" key="10">
    <source>
        <dbReference type="Proteomes" id="UP001165269"/>
    </source>
</evidence>
<feature type="transmembrane region" description="Helical" evidence="7">
    <location>
        <begin position="160"/>
        <end position="183"/>
    </location>
</feature>
<feature type="transmembrane region" description="Helical" evidence="7">
    <location>
        <begin position="95"/>
        <end position="113"/>
    </location>
</feature>
<reference evidence="9" key="1">
    <citation type="submission" date="2022-03" db="EMBL/GenBank/DDBJ databases">
        <title>Streptomyces 7R015 and 7R016 isolated from Barleria lupulina in Thailand.</title>
        <authorList>
            <person name="Kanchanasin P."/>
            <person name="Phongsopitanun W."/>
            <person name="Tanasupawat S."/>
        </authorList>
    </citation>
    <scope>NUCLEOTIDE SEQUENCE</scope>
    <source>
        <strain evidence="9">7R015</strain>
    </source>
</reference>
<evidence type="ECO:0000256" key="2">
    <source>
        <dbReference type="ARBA" id="ARBA00022448"/>
    </source>
</evidence>
<dbReference type="SUPFAM" id="SSF103473">
    <property type="entry name" value="MFS general substrate transporter"/>
    <property type="match status" value="1"/>
</dbReference>
<feature type="transmembrane region" description="Helical" evidence="7">
    <location>
        <begin position="119"/>
        <end position="139"/>
    </location>
</feature>
<keyword evidence="2" id="KW-0813">Transport</keyword>
<feature type="domain" description="Major facilitator superfamily (MFS) profile" evidence="8">
    <location>
        <begin position="22"/>
        <end position="433"/>
    </location>
</feature>
<evidence type="ECO:0000256" key="3">
    <source>
        <dbReference type="ARBA" id="ARBA00022475"/>
    </source>
</evidence>
<keyword evidence="5 7" id="KW-1133">Transmembrane helix</keyword>
<dbReference type="Pfam" id="PF07690">
    <property type="entry name" value="MFS_1"/>
    <property type="match status" value="1"/>
</dbReference>
<dbReference type="PANTHER" id="PTHR43045:SF1">
    <property type="entry name" value="SHIKIMATE TRANSPORTER"/>
    <property type="match status" value="1"/>
</dbReference>
<dbReference type="InterPro" id="IPR036259">
    <property type="entry name" value="MFS_trans_sf"/>
</dbReference>
<dbReference type="Gene3D" id="1.20.1250.20">
    <property type="entry name" value="MFS general substrate transporter like domains"/>
    <property type="match status" value="2"/>
</dbReference>
<dbReference type="PANTHER" id="PTHR43045">
    <property type="entry name" value="SHIKIMATE TRANSPORTER"/>
    <property type="match status" value="1"/>
</dbReference>
<evidence type="ECO:0000256" key="5">
    <source>
        <dbReference type="ARBA" id="ARBA00022989"/>
    </source>
</evidence>
<feature type="transmembrane region" description="Helical" evidence="7">
    <location>
        <begin position="63"/>
        <end position="83"/>
    </location>
</feature>
<feature type="transmembrane region" description="Helical" evidence="7">
    <location>
        <begin position="318"/>
        <end position="336"/>
    </location>
</feature>
<accession>A0ABS9Y0A5</accession>
<protein>
    <submittedName>
        <fullName evidence="9">Shikimate transporter</fullName>
    </submittedName>
</protein>
<proteinExistence type="predicted"/>
<evidence type="ECO:0000256" key="1">
    <source>
        <dbReference type="ARBA" id="ARBA00004651"/>
    </source>
</evidence>
<evidence type="ECO:0000313" key="9">
    <source>
        <dbReference type="EMBL" id="MCI3270658.1"/>
    </source>
</evidence>
<dbReference type="Proteomes" id="UP001165269">
    <property type="component" value="Unassembled WGS sequence"/>
</dbReference>
<feature type="transmembrane region" description="Helical" evidence="7">
    <location>
        <begin position="195"/>
        <end position="214"/>
    </location>
</feature>
<keyword evidence="3" id="KW-1003">Cell membrane</keyword>
<evidence type="ECO:0000256" key="6">
    <source>
        <dbReference type="ARBA" id="ARBA00023136"/>
    </source>
</evidence>
<organism evidence="9 10">
    <name type="scientific">Streptomyces cylindrosporus</name>
    <dbReference type="NCBI Taxonomy" id="2927583"/>
    <lineage>
        <taxon>Bacteria</taxon>
        <taxon>Bacillati</taxon>
        <taxon>Actinomycetota</taxon>
        <taxon>Actinomycetes</taxon>
        <taxon>Kitasatosporales</taxon>
        <taxon>Streptomycetaceae</taxon>
        <taxon>Streptomyces</taxon>
    </lineage>
</organism>
<dbReference type="PROSITE" id="PS50850">
    <property type="entry name" value="MFS"/>
    <property type="match status" value="1"/>
</dbReference>
<evidence type="ECO:0000256" key="7">
    <source>
        <dbReference type="SAM" id="Phobius"/>
    </source>
</evidence>
<comment type="subcellular location">
    <subcellularLocation>
        <location evidence="1">Cell membrane</location>
        <topology evidence="1">Multi-pass membrane protein</topology>
    </subcellularLocation>
</comment>
<evidence type="ECO:0000259" key="8">
    <source>
        <dbReference type="PROSITE" id="PS50850"/>
    </source>
</evidence>